<name>A0A8K1CLN6_PYTOL</name>
<evidence type="ECO:0008006" key="11">
    <source>
        <dbReference type="Google" id="ProtNLM"/>
    </source>
</evidence>
<feature type="region of interest" description="Disordered" evidence="6">
    <location>
        <begin position="45"/>
        <end position="81"/>
    </location>
</feature>
<dbReference type="PANTHER" id="PTHR13555">
    <property type="entry name" value="C2H2 ZINC FINGER CGI-62-RELATED"/>
    <property type="match status" value="1"/>
</dbReference>
<dbReference type="PANTHER" id="PTHR13555:SF5">
    <property type="entry name" value="ZINC-FINGER OF A C2HC-TYPE"/>
    <property type="match status" value="1"/>
</dbReference>
<dbReference type="GO" id="GO:0003677">
    <property type="term" value="F:DNA binding"/>
    <property type="evidence" value="ECO:0007669"/>
    <property type="project" value="InterPro"/>
</dbReference>
<dbReference type="EMBL" id="SPLM01000036">
    <property type="protein sequence ID" value="TMW65916.1"/>
    <property type="molecule type" value="Genomic_DNA"/>
</dbReference>
<feature type="compositionally biased region" description="Basic and acidic residues" evidence="6">
    <location>
        <begin position="70"/>
        <end position="81"/>
    </location>
</feature>
<keyword evidence="4" id="KW-0862">Zinc</keyword>
<evidence type="ECO:0000256" key="5">
    <source>
        <dbReference type="PROSITE-ProRule" id="PRU01371"/>
    </source>
</evidence>
<comment type="caution">
    <text evidence="9">The sequence shown here is derived from an EMBL/GenBank/DDBJ whole genome shotgun (WGS) entry which is preliminary data.</text>
</comment>
<dbReference type="GO" id="GO:0008270">
    <property type="term" value="F:zinc ion binding"/>
    <property type="evidence" value="ECO:0007669"/>
    <property type="project" value="UniProtKB-KW"/>
</dbReference>
<dbReference type="PROSITE" id="PS52027">
    <property type="entry name" value="ZF_C2HC_C3H"/>
    <property type="match status" value="1"/>
</dbReference>
<feature type="region of interest" description="Disordered" evidence="6">
    <location>
        <begin position="153"/>
        <end position="194"/>
    </location>
</feature>
<evidence type="ECO:0000256" key="6">
    <source>
        <dbReference type="SAM" id="MobiDB-lite"/>
    </source>
</evidence>
<evidence type="ECO:0000256" key="4">
    <source>
        <dbReference type="ARBA" id="ARBA00022833"/>
    </source>
</evidence>
<sequence length="272" mass="29481">MAPPVLKSGPVTRVCHVCGRQYGLSSFDIHLRQCKKLFIAQEELKPPNERRQLPKTPPGLGGGSMDFSGESDRGEEGSKPTREMVEAMNRAAQESFNERMEKCEVCGRTFAEGRLAIHSRSCRPGQAAKRIEDGAAPRNKKETVDYGRAKHYEAADTGSSPVKKSSTRPAANNDDGDFVPPYTASSNGAGPSKAPLTGTLASNRKKIPSTATLQSPLAPSISEIDASAVKKELQGKEEVVGLIQAKIDQWEATTMATLQEIRELKTLFAQLK</sequence>
<feature type="domain" description="C2HC/C3H-type" evidence="8">
    <location>
        <begin position="99"/>
        <end position="128"/>
    </location>
</feature>
<keyword evidence="3 5" id="KW-0863">Zinc-finger</keyword>
<dbReference type="PROSITE" id="PS51141">
    <property type="entry name" value="ZF_SBP"/>
    <property type="match status" value="1"/>
</dbReference>
<evidence type="ECO:0000313" key="9">
    <source>
        <dbReference type="EMBL" id="TMW65916.1"/>
    </source>
</evidence>
<accession>A0A8K1CLN6</accession>
<dbReference type="InterPro" id="IPR026319">
    <property type="entry name" value="ZC2HC1A/B-like"/>
</dbReference>
<protein>
    <recommendedName>
        <fullName evidence="11">Zinc finger protein</fullName>
    </recommendedName>
</protein>
<dbReference type="Pfam" id="PF13913">
    <property type="entry name" value="zf-C2HC_2"/>
    <property type="match status" value="2"/>
</dbReference>
<proteinExistence type="predicted"/>
<dbReference type="Gene3D" id="3.30.160.60">
    <property type="entry name" value="Classic Zinc Finger"/>
    <property type="match status" value="1"/>
</dbReference>
<dbReference type="InterPro" id="IPR049899">
    <property type="entry name" value="Znf_C2HC_C3H"/>
</dbReference>
<evidence type="ECO:0000256" key="1">
    <source>
        <dbReference type="ARBA" id="ARBA00022723"/>
    </source>
</evidence>
<dbReference type="Proteomes" id="UP000794436">
    <property type="component" value="Unassembled WGS sequence"/>
</dbReference>
<evidence type="ECO:0000259" key="7">
    <source>
        <dbReference type="PROSITE" id="PS51141"/>
    </source>
</evidence>
<evidence type="ECO:0000259" key="8">
    <source>
        <dbReference type="PROSITE" id="PS52027"/>
    </source>
</evidence>
<dbReference type="InterPro" id="IPR004333">
    <property type="entry name" value="SBP_dom"/>
</dbReference>
<keyword evidence="2" id="KW-0677">Repeat</keyword>
<reference evidence="9" key="1">
    <citation type="submission" date="2019-03" db="EMBL/GenBank/DDBJ databases">
        <title>Long read genome sequence of the mycoparasitic Pythium oligandrum ATCC 38472 isolated from sugarbeet rhizosphere.</title>
        <authorList>
            <person name="Gaulin E."/>
        </authorList>
    </citation>
    <scope>NUCLEOTIDE SEQUENCE</scope>
    <source>
        <strain evidence="9">ATCC 38472_TT</strain>
    </source>
</reference>
<dbReference type="AlphaFoldDB" id="A0A8K1CLN6"/>
<evidence type="ECO:0000256" key="2">
    <source>
        <dbReference type="ARBA" id="ARBA00022737"/>
    </source>
</evidence>
<feature type="domain" description="SBP-type" evidence="7">
    <location>
        <begin position="1"/>
        <end position="48"/>
    </location>
</feature>
<keyword evidence="1" id="KW-0479">Metal-binding</keyword>
<dbReference type="OrthoDB" id="265955at2759"/>
<evidence type="ECO:0000313" key="10">
    <source>
        <dbReference type="Proteomes" id="UP000794436"/>
    </source>
</evidence>
<organism evidence="9 10">
    <name type="scientific">Pythium oligandrum</name>
    <name type="common">Mycoparasitic fungus</name>
    <dbReference type="NCBI Taxonomy" id="41045"/>
    <lineage>
        <taxon>Eukaryota</taxon>
        <taxon>Sar</taxon>
        <taxon>Stramenopiles</taxon>
        <taxon>Oomycota</taxon>
        <taxon>Peronosporomycetes</taxon>
        <taxon>Pythiales</taxon>
        <taxon>Pythiaceae</taxon>
        <taxon>Pythium</taxon>
    </lineage>
</organism>
<keyword evidence="10" id="KW-1185">Reference proteome</keyword>
<gene>
    <name evidence="9" type="ORF">Poli38472_003681</name>
</gene>
<feature type="compositionally biased region" description="Polar residues" evidence="6">
    <location>
        <begin position="157"/>
        <end position="170"/>
    </location>
</feature>
<evidence type="ECO:0000256" key="3">
    <source>
        <dbReference type="ARBA" id="ARBA00022771"/>
    </source>
</evidence>